<reference evidence="1 2" key="1">
    <citation type="journal article" date="2021" name="Elife">
        <title>Chloroplast acquisition without the gene transfer in kleptoplastic sea slugs, Plakobranchus ocellatus.</title>
        <authorList>
            <person name="Maeda T."/>
            <person name="Takahashi S."/>
            <person name="Yoshida T."/>
            <person name="Shimamura S."/>
            <person name="Takaki Y."/>
            <person name="Nagai Y."/>
            <person name="Toyoda A."/>
            <person name="Suzuki Y."/>
            <person name="Arimoto A."/>
            <person name="Ishii H."/>
            <person name="Satoh N."/>
            <person name="Nishiyama T."/>
            <person name="Hasebe M."/>
            <person name="Maruyama T."/>
            <person name="Minagawa J."/>
            <person name="Obokata J."/>
            <person name="Shigenobu S."/>
        </authorList>
    </citation>
    <scope>NUCLEOTIDE SEQUENCE [LARGE SCALE GENOMIC DNA]</scope>
</reference>
<evidence type="ECO:0000313" key="2">
    <source>
        <dbReference type="Proteomes" id="UP000735302"/>
    </source>
</evidence>
<dbReference type="EMBL" id="BLXT01003727">
    <property type="protein sequence ID" value="GFO03569.1"/>
    <property type="molecule type" value="Genomic_DNA"/>
</dbReference>
<proteinExistence type="predicted"/>
<protein>
    <submittedName>
        <fullName evidence="1">Uncharacterized protein</fullName>
    </submittedName>
</protein>
<keyword evidence="2" id="KW-1185">Reference proteome</keyword>
<dbReference type="AlphaFoldDB" id="A0AAV4ABE3"/>
<name>A0AAV4ABE3_9GAST</name>
<evidence type="ECO:0000313" key="1">
    <source>
        <dbReference type="EMBL" id="GFO03569.1"/>
    </source>
</evidence>
<dbReference type="Proteomes" id="UP000735302">
    <property type="component" value="Unassembled WGS sequence"/>
</dbReference>
<sequence>MDQVGGSGRAATLTASACRNNADRRVSIWQSDVHLQLLYVTTTLTGDCQYGRAMFTYINATTRKGERWARAMATNHRQPG</sequence>
<organism evidence="1 2">
    <name type="scientific">Plakobranchus ocellatus</name>
    <dbReference type="NCBI Taxonomy" id="259542"/>
    <lineage>
        <taxon>Eukaryota</taxon>
        <taxon>Metazoa</taxon>
        <taxon>Spiralia</taxon>
        <taxon>Lophotrochozoa</taxon>
        <taxon>Mollusca</taxon>
        <taxon>Gastropoda</taxon>
        <taxon>Heterobranchia</taxon>
        <taxon>Euthyneura</taxon>
        <taxon>Panpulmonata</taxon>
        <taxon>Sacoglossa</taxon>
        <taxon>Placobranchoidea</taxon>
        <taxon>Plakobranchidae</taxon>
        <taxon>Plakobranchus</taxon>
    </lineage>
</organism>
<gene>
    <name evidence="1" type="ORF">PoB_003007400</name>
</gene>
<accession>A0AAV4ABE3</accession>
<comment type="caution">
    <text evidence="1">The sequence shown here is derived from an EMBL/GenBank/DDBJ whole genome shotgun (WGS) entry which is preliminary data.</text>
</comment>